<feature type="transmembrane region" description="Helical" evidence="2">
    <location>
        <begin position="83"/>
        <end position="101"/>
    </location>
</feature>
<feature type="transmembrane region" description="Helical" evidence="2">
    <location>
        <begin position="56"/>
        <end position="77"/>
    </location>
</feature>
<organism evidence="3 4">
    <name type="scientific">Sphaerosporella brunnea</name>
    <dbReference type="NCBI Taxonomy" id="1250544"/>
    <lineage>
        <taxon>Eukaryota</taxon>
        <taxon>Fungi</taxon>
        <taxon>Dikarya</taxon>
        <taxon>Ascomycota</taxon>
        <taxon>Pezizomycotina</taxon>
        <taxon>Pezizomycetes</taxon>
        <taxon>Pezizales</taxon>
        <taxon>Pyronemataceae</taxon>
        <taxon>Sphaerosporella</taxon>
    </lineage>
</organism>
<comment type="caution">
    <text evidence="3">The sequence shown here is derived from an EMBL/GenBank/DDBJ whole genome shotgun (WGS) entry which is preliminary data.</text>
</comment>
<dbReference type="PANTHER" id="PTHR28251:SF1">
    <property type="entry name" value="V-TYPE ATPASE ASSEMBLY FACTOR PKR1"/>
    <property type="match status" value="1"/>
</dbReference>
<dbReference type="Pfam" id="PF08636">
    <property type="entry name" value="Pkr1"/>
    <property type="match status" value="1"/>
</dbReference>
<protein>
    <submittedName>
        <fullName evidence="3">ER protein Pkr1-domain-containing protein</fullName>
    </submittedName>
</protein>
<keyword evidence="2" id="KW-0472">Membrane</keyword>
<dbReference type="FunCoup" id="A0A5J5EWQ3">
    <property type="interactions" value="22"/>
</dbReference>
<name>A0A5J5EWQ3_9PEZI</name>
<keyword evidence="4" id="KW-1185">Reference proteome</keyword>
<dbReference type="Proteomes" id="UP000326924">
    <property type="component" value="Unassembled WGS sequence"/>
</dbReference>
<sequence>MTRHALPPTSTTRFHPTFHSLNPQQNTLHGRQIYIMSKFFIDIWDSVFQPGTNRSLVVATYASFAALQTTLVALLIATRSWHFVFLNVICGGLWGAIVWFVNELEEVKRVEAEADRLRKLRKESESASEAEGEEEGKKEQ</sequence>
<dbReference type="PANTHER" id="PTHR28251">
    <property type="entry name" value="V-TYPE ATPASE ASSEMBLY FACTOR PKR1"/>
    <property type="match status" value="1"/>
</dbReference>
<dbReference type="InParanoid" id="A0A5J5EWQ3"/>
<dbReference type="GO" id="GO:0070072">
    <property type="term" value="P:vacuolar proton-transporting V-type ATPase complex assembly"/>
    <property type="evidence" value="ECO:0007669"/>
    <property type="project" value="InterPro"/>
</dbReference>
<keyword evidence="2" id="KW-1133">Transmembrane helix</keyword>
<evidence type="ECO:0000313" key="4">
    <source>
        <dbReference type="Proteomes" id="UP000326924"/>
    </source>
</evidence>
<dbReference type="OrthoDB" id="9626941at2759"/>
<dbReference type="AlphaFoldDB" id="A0A5J5EWQ3"/>
<dbReference type="EMBL" id="VXIS01000090">
    <property type="protein sequence ID" value="KAA8906275.1"/>
    <property type="molecule type" value="Genomic_DNA"/>
</dbReference>
<gene>
    <name evidence="3" type="ORF">FN846DRAFT_948961</name>
</gene>
<keyword evidence="2" id="KW-0812">Transmembrane</keyword>
<dbReference type="InterPro" id="IPR013945">
    <property type="entry name" value="Pkr1"/>
</dbReference>
<feature type="region of interest" description="Disordered" evidence="1">
    <location>
        <begin position="118"/>
        <end position="140"/>
    </location>
</feature>
<accession>A0A5J5EWQ3</accession>
<evidence type="ECO:0000256" key="2">
    <source>
        <dbReference type="SAM" id="Phobius"/>
    </source>
</evidence>
<evidence type="ECO:0000256" key="1">
    <source>
        <dbReference type="SAM" id="MobiDB-lite"/>
    </source>
</evidence>
<dbReference type="GO" id="GO:0005789">
    <property type="term" value="C:endoplasmic reticulum membrane"/>
    <property type="evidence" value="ECO:0007669"/>
    <property type="project" value="TreeGrafter"/>
</dbReference>
<reference evidence="3 4" key="1">
    <citation type="submission" date="2019-09" db="EMBL/GenBank/DDBJ databases">
        <title>Draft genome of the ectomycorrhizal ascomycete Sphaerosporella brunnea.</title>
        <authorList>
            <consortium name="DOE Joint Genome Institute"/>
            <person name="Benucci G.M."/>
            <person name="Marozzi G."/>
            <person name="Antonielli L."/>
            <person name="Sanchez S."/>
            <person name="Marco P."/>
            <person name="Wang X."/>
            <person name="Falini L.B."/>
            <person name="Barry K."/>
            <person name="Haridas S."/>
            <person name="Lipzen A."/>
            <person name="Labutti K."/>
            <person name="Grigoriev I.V."/>
            <person name="Murat C."/>
            <person name="Martin F."/>
            <person name="Albertini E."/>
            <person name="Donnini D."/>
            <person name="Bonito G."/>
        </authorList>
    </citation>
    <scope>NUCLEOTIDE SEQUENCE [LARGE SCALE GENOMIC DNA]</scope>
    <source>
        <strain evidence="3 4">Sb_GMNB300</strain>
    </source>
</reference>
<proteinExistence type="predicted"/>
<evidence type="ECO:0000313" key="3">
    <source>
        <dbReference type="EMBL" id="KAA8906275.1"/>
    </source>
</evidence>